<dbReference type="PROSITE" id="PS00018">
    <property type="entry name" value="EF_HAND_1"/>
    <property type="match status" value="2"/>
</dbReference>
<feature type="domain" description="EF-hand" evidence="6">
    <location>
        <begin position="330"/>
        <end position="352"/>
    </location>
</feature>
<dbReference type="SMART" id="SM00280">
    <property type="entry name" value="KAZAL"/>
    <property type="match status" value="1"/>
</dbReference>
<reference evidence="9" key="1">
    <citation type="journal article" date="2023" name="Insect Mol. Biol.">
        <title>Genome sequencing provides insights into the evolution of gene families encoding plant cell wall-degrading enzymes in longhorned beetles.</title>
        <authorList>
            <person name="Shin N.R."/>
            <person name="Okamura Y."/>
            <person name="Kirsch R."/>
            <person name="Pauchet Y."/>
        </authorList>
    </citation>
    <scope>NUCLEOTIDE SEQUENCE</scope>
    <source>
        <strain evidence="9">AMC_N1</strain>
    </source>
</reference>
<protein>
    <recommendedName>
        <fullName evidence="11">Follistatin-related protein 5</fullName>
    </recommendedName>
</protein>
<evidence type="ECO:0008006" key="11">
    <source>
        <dbReference type="Google" id="ProtNLM"/>
    </source>
</evidence>
<feature type="region of interest" description="Disordered" evidence="5">
    <location>
        <begin position="161"/>
        <end position="230"/>
    </location>
</feature>
<dbReference type="SUPFAM" id="SSF47473">
    <property type="entry name" value="EF-hand"/>
    <property type="match status" value="1"/>
</dbReference>
<dbReference type="SMART" id="SM00408">
    <property type="entry name" value="IGc2"/>
    <property type="match status" value="2"/>
</dbReference>
<dbReference type="GO" id="GO:0043025">
    <property type="term" value="C:neuronal cell body"/>
    <property type="evidence" value="ECO:0007669"/>
    <property type="project" value="TreeGrafter"/>
</dbReference>
<dbReference type="GO" id="GO:0050808">
    <property type="term" value="P:synapse organization"/>
    <property type="evidence" value="ECO:0007669"/>
    <property type="project" value="TreeGrafter"/>
</dbReference>
<dbReference type="InterPro" id="IPR007110">
    <property type="entry name" value="Ig-like_dom"/>
</dbReference>
<dbReference type="PANTHER" id="PTHR45080">
    <property type="entry name" value="CONTACTIN 5"/>
    <property type="match status" value="1"/>
</dbReference>
<feature type="compositionally biased region" description="Low complexity" evidence="5">
    <location>
        <begin position="189"/>
        <end position="208"/>
    </location>
</feature>
<dbReference type="InterPro" id="IPR003599">
    <property type="entry name" value="Ig_sub"/>
</dbReference>
<evidence type="ECO:0000313" key="9">
    <source>
        <dbReference type="EMBL" id="KAJ8957484.1"/>
    </source>
</evidence>
<dbReference type="Proteomes" id="UP001162162">
    <property type="component" value="Unassembled WGS sequence"/>
</dbReference>
<organism evidence="9 10">
    <name type="scientific">Aromia moschata</name>
    <dbReference type="NCBI Taxonomy" id="1265417"/>
    <lineage>
        <taxon>Eukaryota</taxon>
        <taxon>Metazoa</taxon>
        <taxon>Ecdysozoa</taxon>
        <taxon>Arthropoda</taxon>
        <taxon>Hexapoda</taxon>
        <taxon>Insecta</taxon>
        <taxon>Pterygota</taxon>
        <taxon>Neoptera</taxon>
        <taxon>Endopterygota</taxon>
        <taxon>Coleoptera</taxon>
        <taxon>Polyphaga</taxon>
        <taxon>Cucujiformia</taxon>
        <taxon>Chrysomeloidea</taxon>
        <taxon>Cerambycidae</taxon>
        <taxon>Cerambycinae</taxon>
        <taxon>Callichromatini</taxon>
        <taxon>Aromia</taxon>
    </lineage>
</organism>
<dbReference type="EMBL" id="JAPWTK010000022">
    <property type="protein sequence ID" value="KAJ8957484.1"/>
    <property type="molecule type" value="Genomic_DNA"/>
</dbReference>
<dbReference type="InterPro" id="IPR003598">
    <property type="entry name" value="Ig_sub2"/>
</dbReference>
<evidence type="ECO:0000256" key="1">
    <source>
        <dbReference type="ARBA" id="ARBA00022729"/>
    </source>
</evidence>
<evidence type="ECO:0000256" key="2">
    <source>
        <dbReference type="ARBA" id="ARBA00022837"/>
    </source>
</evidence>
<feature type="compositionally biased region" description="Low complexity" evidence="5">
    <location>
        <begin position="218"/>
        <end position="228"/>
    </location>
</feature>
<keyword evidence="2" id="KW-0106">Calcium</keyword>
<accession>A0AAV8Z0Y5</accession>
<dbReference type="GO" id="GO:0005509">
    <property type="term" value="F:calcium ion binding"/>
    <property type="evidence" value="ECO:0007669"/>
    <property type="project" value="InterPro"/>
</dbReference>
<dbReference type="InterPro" id="IPR013783">
    <property type="entry name" value="Ig-like_fold"/>
</dbReference>
<dbReference type="AlphaFoldDB" id="A0AAV8Z0Y5"/>
<dbReference type="InterPro" id="IPR011992">
    <property type="entry name" value="EF-hand-dom_pair"/>
</dbReference>
<dbReference type="SMART" id="SM00409">
    <property type="entry name" value="IG"/>
    <property type="match status" value="2"/>
</dbReference>
<dbReference type="CDD" id="cd00096">
    <property type="entry name" value="Ig"/>
    <property type="match status" value="1"/>
</dbReference>
<evidence type="ECO:0000259" key="8">
    <source>
        <dbReference type="PROSITE" id="PS51465"/>
    </source>
</evidence>
<keyword evidence="4" id="KW-0393">Immunoglobulin domain</keyword>
<dbReference type="InterPro" id="IPR018247">
    <property type="entry name" value="EF_Hand_1_Ca_BS"/>
</dbReference>
<evidence type="ECO:0000256" key="4">
    <source>
        <dbReference type="ARBA" id="ARBA00023319"/>
    </source>
</evidence>
<feature type="domain" description="Ig-like" evidence="7">
    <location>
        <begin position="448"/>
        <end position="536"/>
    </location>
</feature>
<dbReference type="InterPro" id="IPR002048">
    <property type="entry name" value="EF_hand_dom"/>
</dbReference>
<dbReference type="GO" id="GO:0005886">
    <property type="term" value="C:plasma membrane"/>
    <property type="evidence" value="ECO:0007669"/>
    <property type="project" value="TreeGrafter"/>
</dbReference>
<dbReference type="PANTHER" id="PTHR45080:SF8">
    <property type="entry name" value="IG-LIKE DOMAIN-CONTAINING PROTEIN"/>
    <property type="match status" value="1"/>
</dbReference>
<feature type="domain" description="Kazal-like" evidence="8">
    <location>
        <begin position="52"/>
        <end position="99"/>
    </location>
</feature>
<dbReference type="PROSITE" id="PS51465">
    <property type="entry name" value="KAZAL_2"/>
    <property type="match status" value="1"/>
</dbReference>
<dbReference type="InterPro" id="IPR050958">
    <property type="entry name" value="Cell_Adh-Cytoskel_Orgn"/>
</dbReference>
<dbReference type="CDD" id="cd00051">
    <property type="entry name" value="EFh"/>
    <property type="match status" value="1"/>
</dbReference>
<dbReference type="InterPro" id="IPR036179">
    <property type="entry name" value="Ig-like_dom_sf"/>
</dbReference>
<dbReference type="Pfam" id="PF07679">
    <property type="entry name" value="I-set"/>
    <property type="match status" value="1"/>
</dbReference>
<dbReference type="PROSITE" id="PS50222">
    <property type="entry name" value="EF_HAND_2"/>
    <property type="match status" value="1"/>
</dbReference>
<gene>
    <name evidence="9" type="ORF">NQ318_020510</name>
</gene>
<dbReference type="PROSITE" id="PS50835">
    <property type="entry name" value="IG_LIKE"/>
    <property type="match status" value="2"/>
</dbReference>
<sequence>MNIPILSLNNGLLWNTVTEYEYAGNFKTNPCLVQYCMKGRECVVEDDEPKCICQRQCPPHRRTVCGSDGVLYPNHCELHRAACLKSTAVTAVRGTFCVRIETHPDLPPLNQGTISKIEAQYREMGHVRKVPSKRQAVVDDDTKLNLLLALEENPITPARKGWPSISDRRSRARIGQSTTSASVTLRQEVTTQSPAAVSTSTQSSTTTTFGPLIREQTETPPTSTSEEPNYLENEIEDDVDDKADLYYDKEDCSMQEYEVMKDNLLLYNHARLMSQDNHSKDYLVSIMFSHYDRNNNGNLEATELNEIAIQERLDTLSSGCSLSNMIQYDDTDHDGKLSINEFYVAFSKLYSVSVVSLDKALETNHLSARVGDNVEIKCDVTGSPVPPIVWRRNHLDLSSLNEEDVRVFSDGSLYLTRIQLQHAGNYTCHAQRNKDVVQTHVLTVHTVPEVHVTPRIQSKRPGEDASMLCHVAGEPFPKVEWLKNDEALHSDTPRKYQIIGNGTALKVRNIAFADTGAYMCQATNIGSPNEERRFFAFHDWGVSIYEPSACRLFHRIQSTDIIPGTQEYVCGDKGVKCEWGRAINVANRYVYASQPNRDRIIIISKVQMVVVDVVSTDKYPVDLHHVPHLDQVWILNWRSPNNTGIKTIQPASRPHVVCRIRDQRCWSKKGNTTRFILNPSTDSLIWSLDYLYHHPFSDTSFFKELSHYSFKYGYVTHTNQRGLYKLDLVNLRYTRSVDLTPYNCVPAQVRFSALYGMVIMQCLEPVTNRPTGQLILDYLTDSVIATKPSLPGVPYISPDSRKLVTLDRTSSGATLIVQEITTNGLTFSFDVKTTLNISDVTFYPSQSTHSYDIYASAQDKEDILFLNLLTGKVEIITGVGKAIPIELAKWNNPNRPISGSGLFGQYMVTPASEALFVINGRSRTVNCEIGAVSHPGQIVWTTLKFH</sequence>
<dbReference type="SUPFAM" id="SSF48726">
    <property type="entry name" value="Immunoglobulin"/>
    <property type="match status" value="2"/>
</dbReference>
<dbReference type="Pfam" id="PF13927">
    <property type="entry name" value="Ig_3"/>
    <property type="match status" value="1"/>
</dbReference>
<proteinExistence type="predicted"/>
<dbReference type="SUPFAM" id="SSF100895">
    <property type="entry name" value="Kazal-type serine protease inhibitors"/>
    <property type="match status" value="1"/>
</dbReference>
<evidence type="ECO:0000259" key="7">
    <source>
        <dbReference type="PROSITE" id="PS50835"/>
    </source>
</evidence>
<dbReference type="GO" id="GO:0008046">
    <property type="term" value="F:axon guidance receptor activity"/>
    <property type="evidence" value="ECO:0007669"/>
    <property type="project" value="TreeGrafter"/>
</dbReference>
<dbReference type="InterPro" id="IPR036058">
    <property type="entry name" value="Kazal_dom_sf"/>
</dbReference>
<keyword evidence="10" id="KW-1185">Reference proteome</keyword>
<comment type="caution">
    <text evidence="9">The sequence shown here is derived from an EMBL/GenBank/DDBJ whole genome shotgun (WGS) entry which is preliminary data.</text>
</comment>
<feature type="domain" description="Ig-like" evidence="7">
    <location>
        <begin position="371"/>
        <end position="443"/>
    </location>
</feature>
<feature type="compositionally biased region" description="Polar residues" evidence="5">
    <location>
        <begin position="175"/>
        <end position="188"/>
    </location>
</feature>
<keyword evidence="1" id="KW-0732">Signal</keyword>
<dbReference type="InterPro" id="IPR002350">
    <property type="entry name" value="Kazal_dom"/>
</dbReference>
<evidence type="ECO:0000256" key="3">
    <source>
        <dbReference type="ARBA" id="ARBA00023157"/>
    </source>
</evidence>
<dbReference type="InterPro" id="IPR011044">
    <property type="entry name" value="Quino_amine_DH_bsu"/>
</dbReference>
<keyword evidence="3" id="KW-1015">Disulfide bond</keyword>
<dbReference type="InterPro" id="IPR013098">
    <property type="entry name" value="Ig_I-set"/>
</dbReference>
<evidence type="ECO:0000259" key="6">
    <source>
        <dbReference type="PROSITE" id="PS50222"/>
    </source>
</evidence>
<name>A0AAV8Z0Y5_9CUCU</name>
<dbReference type="Pfam" id="PF07648">
    <property type="entry name" value="Kazal_2"/>
    <property type="match status" value="1"/>
</dbReference>
<dbReference type="Gene3D" id="1.10.238.10">
    <property type="entry name" value="EF-hand"/>
    <property type="match status" value="1"/>
</dbReference>
<dbReference type="SUPFAM" id="SSF50969">
    <property type="entry name" value="YVTN repeat-like/Quinoprotein amine dehydrogenase"/>
    <property type="match status" value="1"/>
</dbReference>
<dbReference type="Gene3D" id="3.30.60.30">
    <property type="match status" value="1"/>
</dbReference>
<evidence type="ECO:0000256" key="5">
    <source>
        <dbReference type="SAM" id="MobiDB-lite"/>
    </source>
</evidence>
<dbReference type="GO" id="GO:0007156">
    <property type="term" value="P:homophilic cell adhesion via plasma membrane adhesion molecules"/>
    <property type="evidence" value="ECO:0007669"/>
    <property type="project" value="TreeGrafter"/>
</dbReference>
<dbReference type="GO" id="GO:0030424">
    <property type="term" value="C:axon"/>
    <property type="evidence" value="ECO:0007669"/>
    <property type="project" value="TreeGrafter"/>
</dbReference>
<evidence type="ECO:0000313" key="10">
    <source>
        <dbReference type="Proteomes" id="UP001162162"/>
    </source>
</evidence>
<dbReference type="Gene3D" id="2.60.40.10">
    <property type="entry name" value="Immunoglobulins"/>
    <property type="match status" value="2"/>
</dbReference>